<accession>A0ABP8C0L5</accession>
<dbReference type="EMBL" id="BAABAS010000006">
    <property type="protein sequence ID" value="GAA4231469.1"/>
    <property type="molecule type" value="Genomic_DNA"/>
</dbReference>
<dbReference type="PANTHER" id="PTHR43365:SF1">
    <property type="entry name" value="ACETYL-COA C-ACYLTRANSFERASE"/>
    <property type="match status" value="1"/>
</dbReference>
<evidence type="ECO:0000313" key="1">
    <source>
        <dbReference type="EMBL" id="GAA4231469.1"/>
    </source>
</evidence>
<comment type="caution">
    <text evidence="1">The sequence shown here is derived from an EMBL/GenBank/DDBJ whole genome shotgun (WGS) entry which is preliminary data.</text>
</comment>
<dbReference type="PANTHER" id="PTHR43365">
    <property type="entry name" value="BLR7806 PROTEIN"/>
    <property type="match status" value="1"/>
</dbReference>
<sequence length="71" mass="7294">MRDAVIVEAVRTPLGKGKASGVESMSRVPMGSNVLPGSDPFGTMFAERYPEGMVGQGISAELIVARVGTGA</sequence>
<reference evidence="2" key="1">
    <citation type="journal article" date="2019" name="Int. J. Syst. Evol. Microbiol.">
        <title>The Global Catalogue of Microorganisms (GCM) 10K type strain sequencing project: providing services to taxonomists for standard genome sequencing and annotation.</title>
        <authorList>
            <consortium name="The Broad Institute Genomics Platform"/>
            <consortium name="The Broad Institute Genome Sequencing Center for Infectious Disease"/>
            <person name="Wu L."/>
            <person name="Ma J."/>
        </authorList>
    </citation>
    <scope>NUCLEOTIDE SEQUENCE [LARGE SCALE GENOMIC DNA]</scope>
    <source>
        <strain evidence="2">JCM 17440</strain>
    </source>
</reference>
<keyword evidence="2" id="KW-1185">Reference proteome</keyword>
<evidence type="ECO:0000313" key="2">
    <source>
        <dbReference type="Proteomes" id="UP001501710"/>
    </source>
</evidence>
<name>A0ABP8C0L5_9ACTN</name>
<gene>
    <name evidence="1" type="ORF">GCM10022254_28740</name>
</gene>
<proteinExistence type="predicted"/>
<dbReference type="Proteomes" id="UP001501710">
    <property type="component" value="Unassembled WGS sequence"/>
</dbReference>
<protein>
    <submittedName>
        <fullName evidence="1">Uncharacterized protein</fullName>
    </submittedName>
</protein>
<organism evidence="1 2">
    <name type="scientific">Actinomadura meridiana</name>
    <dbReference type="NCBI Taxonomy" id="559626"/>
    <lineage>
        <taxon>Bacteria</taxon>
        <taxon>Bacillati</taxon>
        <taxon>Actinomycetota</taxon>
        <taxon>Actinomycetes</taxon>
        <taxon>Streptosporangiales</taxon>
        <taxon>Thermomonosporaceae</taxon>
        <taxon>Actinomadura</taxon>
    </lineage>
</organism>